<reference evidence="1 2" key="1">
    <citation type="submission" date="2024-02" db="EMBL/GenBank/DDBJ databases">
        <authorList>
            <person name="Vignale AGUSTIN F."/>
            <person name="Sosa J E."/>
            <person name="Modenutti C."/>
        </authorList>
    </citation>
    <scope>NUCLEOTIDE SEQUENCE [LARGE SCALE GENOMIC DNA]</scope>
</reference>
<dbReference type="InterPro" id="IPR024083">
    <property type="entry name" value="Fumarase/histidase_N"/>
</dbReference>
<dbReference type="PANTHER" id="PTHR43411:SF1">
    <property type="entry name" value="ADENYLOSUCCINATE LYASE"/>
    <property type="match status" value="1"/>
</dbReference>
<dbReference type="EMBL" id="CAUOFW020005403">
    <property type="protein sequence ID" value="CAK9169965.1"/>
    <property type="molecule type" value="Genomic_DNA"/>
</dbReference>
<accession>A0ABC8TKI3</accession>
<dbReference type="AlphaFoldDB" id="A0ABC8TKI3"/>
<protein>
    <submittedName>
        <fullName evidence="1">Uncharacterized protein</fullName>
    </submittedName>
</protein>
<organism evidence="1 2">
    <name type="scientific">Ilex paraguariensis</name>
    <name type="common">yerba mate</name>
    <dbReference type="NCBI Taxonomy" id="185542"/>
    <lineage>
        <taxon>Eukaryota</taxon>
        <taxon>Viridiplantae</taxon>
        <taxon>Streptophyta</taxon>
        <taxon>Embryophyta</taxon>
        <taxon>Tracheophyta</taxon>
        <taxon>Spermatophyta</taxon>
        <taxon>Magnoliopsida</taxon>
        <taxon>eudicotyledons</taxon>
        <taxon>Gunneridae</taxon>
        <taxon>Pentapetalae</taxon>
        <taxon>asterids</taxon>
        <taxon>campanulids</taxon>
        <taxon>Aquifoliales</taxon>
        <taxon>Aquifoliaceae</taxon>
        <taxon>Ilex</taxon>
    </lineage>
</organism>
<dbReference type="InterPro" id="IPR047136">
    <property type="entry name" value="PurB_bact"/>
</dbReference>
<dbReference type="PANTHER" id="PTHR43411">
    <property type="entry name" value="ADENYLOSUCCINATE LYASE"/>
    <property type="match status" value="1"/>
</dbReference>
<keyword evidence="2" id="KW-1185">Reference proteome</keyword>
<dbReference type="Proteomes" id="UP001642360">
    <property type="component" value="Unassembled WGS sequence"/>
</dbReference>
<evidence type="ECO:0000313" key="1">
    <source>
        <dbReference type="EMBL" id="CAK9169965.1"/>
    </source>
</evidence>
<name>A0ABC8TKI3_9AQUA</name>
<gene>
    <name evidence="1" type="ORF">ILEXP_LOCUS39453</name>
</gene>
<proteinExistence type="predicted"/>
<dbReference type="Gene3D" id="1.10.275.10">
    <property type="entry name" value="Fumarase/aspartase (N-terminal domain)"/>
    <property type="match status" value="1"/>
</dbReference>
<sequence length="133" mass="14929">MNPTNIVNRTRPVRCQRTSPPHVKEARRDDLLQSAGHRIIIKWLLKLLQIPEVTEIPSFSKEAQSYLQGLIDGFSLSDALEVNKIEAVANHDFTHRITAKLFTLKGGVDFVELSSLVVDRGRWSLIALEVDGA</sequence>
<evidence type="ECO:0000313" key="2">
    <source>
        <dbReference type="Proteomes" id="UP001642360"/>
    </source>
</evidence>
<comment type="caution">
    <text evidence="1">The sequence shown here is derived from an EMBL/GenBank/DDBJ whole genome shotgun (WGS) entry which is preliminary data.</text>
</comment>